<keyword evidence="1" id="KW-0812">Transmembrane</keyword>
<keyword evidence="1" id="KW-1133">Transmembrane helix</keyword>
<evidence type="ECO:0000256" key="1">
    <source>
        <dbReference type="SAM" id="Phobius"/>
    </source>
</evidence>
<evidence type="ECO:0000313" key="2">
    <source>
        <dbReference type="EMBL" id="NIA72417.1"/>
    </source>
</evidence>
<reference evidence="2" key="1">
    <citation type="submission" date="2020-03" db="EMBL/GenBank/DDBJ databases">
        <title>Genome of Pelagibius litoralis DSM 21314T.</title>
        <authorList>
            <person name="Wang G."/>
        </authorList>
    </citation>
    <scope>NUCLEOTIDE SEQUENCE</scope>
    <source>
        <strain evidence="2">DSM 21314</strain>
    </source>
</reference>
<name>A0A967KDR4_9PROT</name>
<dbReference type="InterPro" id="IPR041916">
    <property type="entry name" value="Anti_sigma_zinc_sf"/>
</dbReference>
<evidence type="ECO:0000313" key="3">
    <source>
        <dbReference type="Proteomes" id="UP000761264"/>
    </source>
</evidence>
<dbReference type="Gene3D" id="1.10.10.1320">
    <property type="entry name" value="Anti-sigma factor, zinc-finger domain"/>
    <property type="match status" value="1"/>
</dbReference>
<dbReference type="AlphaFoldDB" id="A0A967KDR4"/>
<accession>A0A967KDR4</accession>
<dbReference type="RefSeq" id="WP_167231774.1">
    <property type="nucleotide sequence ID" value="NZ_JAAQPH010000044.1"/>
</dbReference>
<protein>
    <submittedName>
        <fullName evidence="2">DUF3379 domain-containing protein</fullName>
    </submittedName>
</protein>
<proteinExistence type="predicted"/>
<dbReference type="EMBL" id="JAAQPH010000044">
    <property type="protein sequence ID" value="NIA72417.1"/>
    <property type="molecule type" value="Genomic_DNA"/>
</dbReference>
<keyword evidence="1" id="KW-0472">Membrane</keyword>
<feature type="transmembrane region" description="Helical" evidence="1">
    <location>
        <begin position="99"/>
        <end position="121"/>
    </location>
</feature>
<comment type="caution">
    <text evidence="2">The sequence shown here is derived from an EMBL/GenBank/DDBJ whole genome shotgun (WGS) entry which is preliminary data.</text>
</comment>
<gene>
    <name evidence="2" type="ORF">HBA54_27895</name>
</gene>
<organism evidence="2 3">
    <name type="scientific">Pelagibius litoralis</name>
    <dbReference type="NCBI Taxonomy" id="374515"/>
    <lineage>
        <taxon>Bacteria</taxon>
        <taxon>Pseudomonadati</taxon>
        <taxon>Pseudomonadota</taxon>
        <taxon>Alphaproteobacteria</taxon>
        <taxon>Rhodospirillales</taxon>
        <taxon>Rhodovibrionaceae</taxon>
        <taxon>Pelagibius</taxon>
    </lineage>
</organism>
<sequence length="257" mass="26525">MPGNLTSEQIAAYVDGSLDEAEAAAVAEAIEKDAEARAYAEEVREANRLLREAFDGPMAEPVSAELRDTILGSDLESGDAAPRGEVVDFAKAREARRPWVGMALAASIALVVGITSTAVFFPGGPDQPAPLVAVGPTPSTGLLHTALESLASGEVSEEGVQLMLTFRDGADRICREFELAGKAANTMDFGIACRGGGDSGWQVEIVVTGPALEANPDGIVPASGPAEDALNAMLDALGAQPALGPAEEADLLKNGWR</sequence>
<keyword evidence="3" id="KW-1185">Reference proteome</keyword>
<dbReference type="Proteomes" id="UP000761264">
    <property type="component" value="Unassembled WGS sequence"/>
</dbReference>